<dbReference type="PROSITE" id="PS50931">
    <property type="entry name" value="HTH_LYSR"/>
    <property type="match status" value="1"/>
</dbReference>
<comment type="similarity">
    <text evidence="1">Belongs to the LysR transcriptional regulatory family.</text>
</comment>
<dbReference type="GO" id="GO:0003677">
    <property type="term" value="F:DNA binding"/>
    <property type="evidence" value="ECO:0007669"/>
    <property type="project" value="UniProtKB-KW"/>
</dbReference>
<protein>
    <submittedName>
        <fullName evidence="6">LysR family transcriptional regulator</fullName>
    </submittedName>
</protein>
<dbReference type="InterPro" id="IPR000847">
    <property type="entry name" value="LysR_HTH_N"/>
</dbReference>
<dbReference type="InterPro" id="IPR036390">
    <property type="entry name" value="WH_DNA-bd_sf"/>
</dbReference>
<dbReference type="FunFam" id="1.10.10.10:FF:000001">
    <property type="entry name" value="LysR family transcriptional regulator"/>
    <property type="match status" value="1"/>
</dbReference>
<gene>
    <name evidence="6" type="ORF">GHO39_25810</name>
</gene>
<keyword evidence="2" id="KW-0805">Transcription regulation</keyword>
<dbReference type="CDD" id="cd08414">
    <property type="entry name" value="PBP2_LTTR_aromatics_like"/>
    <property type="match status" value="1"/>
</dbReference>
<dbReference type="GO" id="GO:0032993">
    <property type="term" value="C:protein-DNA complex"/>
    <property type="evidence" value="ECO:0007669"/>
    <property type="project" value="TreeGrafter"/>
</dbReference>
<proteinExistence type="inferred from homology"/>
<dbReference type="Gene3D" id="3.40.190.10">
    <property type="entry name" value="Periplasmic binding protein-like II"/>
    <property type="match status" value="2"/>
</dbReference>
<dbReference type="InterPro" id="IPR036388">
    <property type="entry name" value="WH-like_DNA-bd_sf"/>
</dbReference>
<evidence type="ECO:0000256" key="4">
    <source>
        <dbReference type="ARBA" id="ARBA00023163"/>
    </source>
</evidence>
<dbReference type="AlphaFoldDB" id="A0A7X1XJ31"/>
<dbReference type="Pfam" id="PF00126">
    <property type="entry name" value="HTH_1"/>
    <property type="match status" value="1"/>
</dbReference>
<feature type="domain" description="HTH lysR-type" evidence="5">
    <location>
        <begin position="1"/>
        <end position="58"/>
    </location>
</feature>
<keyword evidence="3" id="KW-0238">DNA-binding</keyword>
<dbReference type="PANTHER" id="PTHR30346:SF0">
    <property type="entry name" value="HCA OPERON TRANSCRIPTIONAL ACTIVATOR HCAR"/>
    <property type="match status" value="1"/>
</dbReference>
<dbReference type="SUPFAM" id="SSF53850">
    <property type="entry name" value="Periplasmic binding protein-like II"/>
    <property type="match status" value="1"/>
</dbReference>
<name>A0A7X1XJ31_9PSED</name>
<dbReference type="SUPFAM" id="SSF46785">
    <property type="entry name" value="Winged helix' DNA-binding domain"/>
    <property type="match status" value="1"/>
</dbReference>
<keyword evidence="4" id="KW-0804">Transcription</keyword>
<dbReference type="Gene3D" id="1.10.10.10">
    <property type="entry name" value="Winged helix-like DNA-binding domain superfamily/Winged helix DNA-binding domain"/>
    <property type="match status" value="1"/>
</dbReference>
<evidence type="ECO:0000256" key="1">
    <source>
        <dbReference type="ARBA" id="ARBA00009437"/>
    </source>
</evidence>
<reference evidence="6 7" key="1">
    <citation type="submission" date="2019-10" db="EMBL/GenBank/DDBJ databases">
        <title>Evaluation of single-gene subtyping targets for Pseudomonas.</title>
        <authorList>
            <person name="Reichler S.J."/>
            <person name="Orsi R.H."/>
            <person name="Wiedmann M."/>
            <person name="Martin N.H."/>
            <person name="Murphy S.I."/>
        </authorList>
    </citation>
    <scope>NUCLEOTIDE SEQUENCE [LARGE SCALE GENOMIC DNA]</scope>
    <source>
        <strain evidence="6 7">FSL R10-3254</strain>
    </source>
</reference>
<accession>A0A7X1XJ31</accession>
<evidence type="ECO:0000259" key="5">
    <source>
        <dbReference type="PROSITE" id="PS50931"/>
    </source>
</evidence>
<dbReference type="Proteomes" id="UP000489190">
    <property type="component" value="Unassembled WGS sequence"/>
</dbReference>
<sequence length="293" mass="32629">MEMRHLRCFLTLAEELHFSRAAERLHIEQSPLSRAIKELEEELGAQLFDRNRRGTRLTPAGQVLRKDVYRLFTILEQARENVRSVASGRQGTLRIAVSDGAIEPRMSVWLARCREEEPEVEVQIAEVSLAEQLRGLRDGHFDAGFARADDMGNDIVAHAVWHDPLLLAVPMRHPLLAHAHVPIAEVVRYPVIACHPGVCEGYCRQVGRLLLGLADEPNLVGHATSLDMMLTLVAAGYGVGFVTTAQMVACRHPDVVVRPILESDTAVLKTYVLRLDANDSEQLSRFIARLSAP</sequence>
<evidence type="ECO:0000256" key="2">
    <source>
        <dbReference type="ARBA" id="ARBA00023015"/>
    </source>
</evidence>
<dbReference type="Pfam" id="PF03466">
    <property type="entry name" value="LysR_substrate"/>
    <property type="match status" value="1"/>
</dbReference>
<dbReference type="InterPro" id="IPR005119">
    <property type="entry name" value="LysR_subst-bd"/>
</dbReference>
<comment type="caution">
    <text evidence="6">The sequence shown here is derived from an EMBL/GenBank/DDBJ whole genome shotgun (WGS) entry which is preliminary data.</text>
</comment>
<dbReference type="EMBL" id="WIWI01000112">
    <property type="protein sequence ID" value="MQT92513.1"/>
    <property type="molecule type" value="Genomic_DNA"/>
</dbReference>
<evidence type="ECO:0000256" key="3">
    <source>
        <dbReference type="ARBA" id="ARBA00023125"/>
    </source>
</evidence>
<dbReference type="GO" id="GO:0003700">
    <property type="term" value="F:DNA-binding transcription factor activity"/>
    <property type="evidence" value="ECO:0007669"/>
    <property type="project" value="InterPro"/>
</dbReference>
<dbReference type="RefSeq" id="WP_153330818.1">
    <property type="nucleotide sequence ID" value="NZ_WIWI01000112.1"/>
</dbReference>
<evidence type="ECO:0000313" key="7">
    <source>
        <dbReference type="Proteomes" id="UP000489190"/>
    </source>
</evidence>
<evidence type="ECO:0000313" key="6">
    <source>
        <dbReference type="EMBL" id="MQT92513.1"/>
    </source>
</evidence>
<dbReference type="PANTHER" id="PTHR30346">
    <property type="entry name" value="TRANSCRIPTIONAL DUAL REGULATOR HCAR-RELATED"/>
    <property type="match status" value="1"/>
</dbReference>
<dbReference type="PRINTS" id="PR00039">
    <property type="entry name" value="HTHLYSR"/>
</dbReference>
<organism evidence="6 7">
    <name type="scientific">Pseudomonas helleri</name>
    <dbReference type="NCBI Taxonomy" id="1608996"/>
    <lineage>
        <taxon>Bacteria</taxon>
        <taxon>Pseudomonadati</taxon>
        <taxon>Pseudomonadota</taxon>
        <taxon>Gammaproteobacteria</taxon>
        <taxon>Pseudomonadales</taxon>
        <taxon>Pseudomonadaceae</taxon>
        <taxon>Pseudomonas</taxon>
    </lineage>
</organism>